<sequence length="68" mass="7697">MDALRIAENLLSRGIDPELGGSRPQEWEESLGEKLTKLHKKSTINRDKLQTYPGEKAWGGDFAKLERS</sequence>
<evidence type="ECO:0000313" key="2">
    <source>
        <dbReference type="Proteomes" id="UP000283383"/>
    </source>
</evidence>
<gene>
    <name evidence="1" type="ORF">GcM3_205026</name>
</gene>
<dbReference type="AlphaFoldDB" id="A0A420HC05"/>
<proteinExistence type="predicted"/>
<reference evidence="1 2" key="1">
    <citation type="journal article" date="2018" name="BMC Genomics">
        <title>Comparative genome analyses reveal sequence features reflecting distinct modes of host-adaptation between dicot and monocot powdery mildew.</title>
        <authorList>
            <person name="Wu Y."/>
            <person name="Ma X."/>
            <person name="Pan Z."/>
            <person name="Kale S.D."/>
            <person name="Song Y."/>
            <person name="King H."/>
            <person name="Zhang Q."/>
            <person name="Presley C."/>
            <person name="Deng X."/>
            <person name="Wei C.I."/>
            <person name="Xiao S."/>
        </authorList>
    </citation>
    <scope>NUCLEOTIDE SEQUENCE [LARGE SCALE GENOMIC DNA]</scope>
    <source>
        <strain evidence="1">UMSG3</strain>
    </source>
</reference>
<name>A0A420HC05_9PEZI</name>
<dbReference type="Proteomes" id="UP000283383">
    <property type="component" value="Unassembled WGS sequence"/>
</dbReference>
<comment type="caution">
    <text evidence="1">The sequence shown here is derived from an EMBL/GenBank/DDBJ whole genome shotgun (WGS) entry which is preliminary data.</text>
</comment>
<protein>
    <submittedName>
        <fullName evidence="1">Uncharacterized protein</fullName>
    </submittedName>
</protein>
<dbReference type="EMBL" id="MCBQ01020582">
    <property type="protein sequence ID" value="RKF54913.1"/>
    <property type="molecule type" value="Genomic_DNA"/>
</dbReference>
<organism evidence="1 2">
    <name type="scientific">Golovinomyces cichoracearum</name>
    <dbReference type="NCBI Taxonomy" id="62708"/>
    <lineage>
        <taxon>Eukaryota</taxon>
        <taxon>Fungi</taxon>
        <taxon>Dikarya</taxon>
        <taxon>Ascomycota</taxon>
        <taxon>Pezizomycotina</taxon>
        <taxon>Leotiomycetes</taxon>
        <taxon>Erysiphales</taxon>
        <taxon>Erysiphaceae</taxon>
        <taxon>Golovinomyces</taxon>
    </lineage>
</organism>
<accession>A0A420HC05</accession>
<evidence type="ECO:0000313" key="1">
    <source>
        <dbReference type="EMBL" id="RKF54913.1"/>
    </source>
</evidence>
<keyword evidence="2" id="KW-1185">Reference proteome</keyword>